<dbReference type="CDD" id="cd01610">
    <property type="entry name" value="PAP2_like"/>
    <property type="match status" value="1"/>
</dbReference>
<reference evidence="2 3" key="1">
    <citation type="submission" date="2018-03" db="EMBL/GenBank/DDBJ databases">
        <title>Genomic Encyclopedia of Type Strains, Phase III (KMG-III): the genomes of soil and plant-associated and newly described type strains.</title>
        <authorList>
            <person name="Whitman W."/>
        </authorList>
    </citation>
    <scope>NUCLEOTIDE SEQUENCE [LARGE SCALE GENOMIC DNA]</scope>
    <source>
        <strain evidence="2 3">CGMCC 1.12700</strain>
    </source>
</reference>
<feature type="transmembrane region" description="Helical" evidence="1">
    <location>
        <begin position="197"/>
        <end position="217"/>
    </location>
</feature>
<feature type="transmembrane region" description="Helical" evidence="1">
    <location>
        <begin position="63"/>
        <end position="84"/>
    </location>
</feature>
<evidence type="ECO:0000313" key="2">
    <source>
        <dbReference type="EMBL" id="PSK92128.1"/>
    </source>
</evidence>
<sequence length="218" mass="24502">MQPTLKHFDVSHYKGLRVPAKIISYVFHPVFMPLTMAIIVSILNSSAFAAIDQKQRMQWFGNIALNTVFFPVITVLLIKAVGFIESIQMRTMKERIIPLIGTMIFYFWAYLIFKNINAPLVLRVLLLGSFWGIVAVFMVNIFMKISMHTSAAGGALGILIVLMMVSHLNLMLPFLAVLLVAGLIGTARMVLQAHRPVEIWAGYIIGIVVQVAAYFYLR</sequence>
<keyword evidence="1" id="KW-0472">Membrane</keyword>
<keyword evidence="1" id="KW-1133">Transmembrane helix</keyword>
<gene>
    <name evidence="2" type="ORF">B0I18_104226</name>
</gene>
<evidence type="ECO:0008006" key="4">
    <source>
        <dbReference type="Google" id="ProtNLM"/>
    </source>
</evidence>
<accession>A0A2P8D4I5</accession>
<dbReference type="Proteomes" id="UP000240572">
    <property type="component" value="Unassembled WGS sequence"/>
</dbReference>
<proteinExistence type="predicted"/>
<protein>
    <recommendedName>
        <fullName evidence="4">PAP2 superfamily protein</fullName>
    </recommendedName>
</protein>
<name>A0A2P8D4I5_9BACT</name>
<evidence type="ECO:0000256" key="1">
    <source>
        <dbReference type="SAM" id="Phobius"/>
    </source>
</evidence>
<feature type="transmembrane region" description="Helical" evidence="1">
    <location>
        <begin position="30"/>
        <end position="51"/>
    </location>
</feature>
<keyword evidence="3" id="KW-1185">Reference proteome</keyword>
<dbReference type="RefSeq" id="WP_146146740.1">
    <property type="nucleotide sequence ID" value="NZ_PYGD01000004.1"/>
</dbReference>
<feature type="transmembrane region" description="Helical" evidence="1">
    <location>
        <begin position="120"/>
        <end position="139"/>
    </location>
</feature>
<evidence type="ECO:0000313" key="3">
    <source>
        <dbReference type="Proteomes" id="UP000240572"/>
    </source>
</evidence>
<comment type="caution">
    <text evidence="2">The sequence shown here is derived from an EMBL/GenBank/DDBJ whole genome shotgun (WGS) entry which is preliminary data.</text>
</comment>
<dbReference type="EMBL" id="PYGD01000004">
    <property type="protein sequence ID" value="PSK92128.1"/>
    <property type="molecule type" value="Genomic_DNA"/>
</dbReference>
<dbReference type="OrthoDB" id="9786064at2"/>
<dbReference type="Gene3D" id="1.20.144.10">
    <property type="entry name" value="Phosphatidic acid phosphatase type 2/haloperoxidase"/>
    <property type="match status" value="1"/>
</dbReference>
<keyword evidence="1" id="KW-0812">Transmembrane</keyword>
<feature type="transmembrane region" description="Helical" evidence="1">
    <location>
        <begin position="96"/>
        <end position="113"/>
    </location>
</feature>
<organism evidence="2 3">
    <name type="scientific">Taibaiella chishuiensis</name>
    <dbReference type="NCBI Taxonomy" id="1434707"/>
    <lineage>
        <taxon>Bacteria</taxon>
        <taxon>Pseudomonadati</taxon>
        <taxon>Bacteroidota</taxon>
        <taxon>Chitinophagia</taxon>
        <taxon>Chitinophagales</taxon>
        <taxon>Chitinophagaceae</taxon>
        <taxon>Taibaiella</taxon>
    </lineage>
</organism>
<dbReference type="AlphaFoldDB" id="A0A2P8D4I5"/>